<dbReference type="InterPro" id="IPR047343">
    <property type="entry name" value="RUSC1_2"/>
</dbReference>
<dbReference type="GeneID" id="116956306"/>
<dbReference type="CTD" id="146923"/>
<gene>
    <name evidence="5" type="primary">RUNDC1</name>
</gene>
<dbReference type="SMART" id="SM00593">
    <property type="entry name" value="RUN"/>
    <property type="match status" value="1"/>
</dbReference>
<dbReference type="CDD" id="cd17683">
    <property type="entry name" value="RUN_RUNDC1"/>
    <property type="match status" value="1"/>
</dbReference>
<sequence>MCDVTDVDQPPRERWAPLGAASNSGGLKEEATAVAAAPSRGSEPGEQQQNELQRMEEEQEQLNASLLALTSHFAQVQFRLRQVVRADAAEREGLLRELDDFAFRGCPDVRACGRRAHDAQLQHDASEREKQERLDAERQKQQELIVQLKAQLDDVERFAYQEGSSDSVPQAELMERHKVIVEELRQKLGMNLQDDIGVLSTEELRERVDAAVAQIINPAKVKEQLVDQLKTQIRDLEMFIDFLQDEVGAPLQPGIRQCTCPVHGQPRAGAMGAGVPTGHVDAEKARQMRASGLHILKRALTMLQLFAVSQFGCGAAQVAGAWSTEPSDQQDYSPLLGRLEAAVSKVRRLALQRFPDGCSAGSGSDSDVFFEDAAAARGGSGADDVTVAVRKDLAPALRDLLSHGLQPPLRSASGGSLVLAPIACLLPAFSPVRSSRGSAAAPGIHPWLIFKEYYDTKNGRAYMESPARKLSESFGLRIDGETGGAGGAGGRARGVSAKHGLLVAIHEVLSDHDRFKRSADSEFKALVCRGLNEQRLVSWLNLVCKAGTLVEAHYQAWSYMARTGFEGALTILGRLSDLQFDLAADLSVRQLKNINDAF</sequence>
<feature type="region of interest" description="Disordered" evidence="2">
    <location>
        <begin position="1"/>
        <end position="56"/>
    </location>
</feature>
<dbReference type="Pfam" id="PF26030">
    <property type="entry name" value="RUNDC1"/>
    <property type="match status" value="1"/>
</dbReference>
<evidence type="ECO:0000256" key="2">
    <source>
        <dbReference type="SAM" id="MobiDB-lite"/>
    </source>
</evidence>
<feature type="domain" description="RUN" evidence="3">
    <location>
        <begin position="384"/>
        <end position="587"/>
    </location>
</feature>
<reference evidence="5" key="1">
    <citation type="submission" date="2025-08" db="UniProtKB">
        <authorList>
            <consortium name="RefSeq"/>
        </authorList>
    </citation>
    <scope>IDENTIFICATION</scope>
    <source>
        <tissue evidence="5">Sperm</tissue>
    </source>
</reference>
<dbReference type="Pfam" id="PF02759">
    <property type="entry name" value="RUN"/>
    <property type="match status" value="1"/>
</dbReference>
<evidence type="ECO:0000313" key="5">
    <source>
        <dbReference type="RefSeq" id="XP_032833714.1"/>
    </source>
</evidence>
<dbReference type="Gene3D" id="1.20.58.900">
    <property type="match status" value="1"/>
</dbReference>
<dbReference type="InterPro" id="IPR058732">
    <property type="entry name" value="RUNDC1_M"/>
</dbReference>
<name>A0AAJ7UDE6_PETMA</name>
<dbReference type="PANTHER" id="PTHR15591">
    <property type="entry name" value="RUN AND SH3 DOMAIN CONTAINING"/>
    <property type="match status" value="1"/>
</dbReference>
<evidence type="ECO:0000313" key="4">
    <source>
        <dbReference type="Proteomes" id="UP001318040"/>
    </source>
</evidence>
<dbReference type="PROSITE" id="PS50826">
    <property type="entry name" value="RUN"/>
    <property type="match status" value="1"/>
</dbReference>
<keyword evidence="4" id="KW-1185">Reference proteome</keyword>
<dbReference type="RefSeq" id="XP_032833714.1">
    <property type="nucleotide sequence ID" value="XM_032977823.1"/>
</dbReference>
<protein>
    <submittedName>
        <fullName evidence="5">RUN domain-containing protein 1 isoform X2</fullName>
    </submittedName>
</protein>
<evidence type="ECO:0000256" key="1">
    <source>
        <dbReference type="SAM" id="Coils"/>
    </source>
</evidence>
<dbReference type="InterPro" id="IPR037213">
    <property type="entry name" value="Run_dom_sf"/>
</dbReference>
<organism evidence="4 5">
    <name type="scientific">Petromyzon marinus</name>
    <name type="common">Sea lamprey</name>
    <dbReference type="NCBI Taxonomy" id="7757"/>
    <lineage>
        <taxon>Eukaryota</taxon>
        <taxon>Metazoa</taxon>
        <taxon>Chordata</taxon>
        <taxon>Craniata</taxon>
        <taxon>Vertebrata</taxon>
        <taxon>Cyclostomata</taxon>
        <taxon>Hyperoartia</taxon>
        <taxon>Petromyzontiformes</taxon>
        <taxon>Petromyzontidae</taxon>
        <taxon>Petromyzon</taxon>
    </lineage>
</organism>
<dbReference type="SUPFAM" id="SSF140741">
    <property type="entry name" value="RUN domain-like"/>
    <property type="match status" value="1"/>
</dbReference>
<proteinExistence type="predicted"/>
<feature type="coiled-coil region" evidence="1">
    <location>
        <begin position="131"/>
        <end position="158"/>
    </location>
</feature>
<dbReference type="InterPro" id="IPR004012">
    <property type="entry name" value="Run_dom"/>
</dbReference>
<dbReference type="PANTHER" id="PTHR15591:SF19">
    <property type="entry name" value="RUN DOMAIN-CONTAINING PROTEIN 1 ISOFORM X1"/>
    <property type="match status" value="1"/>
</dbReference>
<accession>A0AAJ7UDE6</accession>
<evidence type="ECO:0000259" key="3">
    <source>
        <dbReference type="PROSITE" id="PS50826"/>
    </source>
</evidence>
<dbReference type="AlphaFoldDB" id="A0AAJ7UDE6"/>
<keyword evidence="1" id="KW-0175">Coiled coil</keyword>
<dbReference type="Proteomes" id="UP001318040">
    <property type="component" value="Chromosome 64"/>
</dbReference>